<feature type="compositionally biased region" description="Basic and acidic residues" evidence="1">
    <location>
        <begin position="168"/>
        <end position="179"/>
    </location>
</feature>
<evidence type="ECO:0000256" key="1">
    <source>
        <dbReference type="SAM" id="MobiDB-lite"/>
    </source>
</evidence>
<accession>A0AA89C822</accession>
<feature type="compositionally biased region" description="Basic and acidic residues" evidence="1">
    <location>
        <begin position="521"/>
        <end position="532"/>
    </location>
</feature>
<feature type="region of interest" description="Disordered" evidence="1">
    <location>
        <begin position="502"/>
        <end position="536"/>
    </location>
</feature>
<dbReference type="AlphaFoldDB" id="A0AA89C822"/>
<reference evidence="3" key="1">
    <citation type="submission" date="2019-08" db="EMBL/GenBank/DDBJ databases">
        <title>The improved chromosome-level genome for the pearl oyster Pinctada fucata martensii using PacBio sequencing and Hi-C.</title>
        <authorList>
            <person name="Zheng Z."/>
        </authorList>
    </citation>
    <scope>NUCLEOTIDE SEQUENCE</scope>
    <source>
        <strain evidence="3">ZZ-2019</strain>
        <tissue evidence="3">Adductor muscle</tissue>
    </source>
</reference>
<protein>
    <recommendedName>
        <fullName evidence="2">C2H2-type domain-containing protein</fullName>
    </recommendedName>
</protein>
<comment type="caution">
    <text evidence="3">The sequence shown here is derived from an EMBL/GenBank/DDBJ whole genome shotgun (WGS) entry which is preliminary data.</text>
</comment>
<sequence>MASSMVRAVCWKCDKSFPSLRERKNHMANKEHNCLRVICPFCPKEKFLRRSNPELLDHCTKQHKREVISLPKGFFAEANGFWLSRHPRDYMQLVEPTGKTDIQAVKARELIRGKFHSGSKELEAWEAGWALVNQTKRSREPSMEPLVSQMKRTRDSSMEPESNFQPDYEEHGYSPSKPKSDAEFRLGELTSVEGGLEAILVSEDEAVWYKVFLSKAVCSMEREIASVFRRLRAPLPCSKPESWRHATISQSLAKTLSKGLGVSSSLIRSAKFATIDQLARPVKRTKREPTTLSVPSDKSREDTTTKGSPFQPSYSMPVLVGDDTKSSDGTVMDGQGNTPTSLKVTPSTDNQPKVSQSLQSGMDIEVTNPQKDQENPTTLKDVPSADAPPEVSKSPQPEKSFDKSTPTLPQKEQEHLTSLKDVPSADDPPENSASQSEKSSDVFSPSSISGNKVTEKEEAETETSSVLQTEQQELYHDKLEDCTLEKSHTVLPEFSPVHLLTPISRISSEDPDDENSEVEDLEARSAPREIPESLRSTPLRSTCSSLAVPVDGDIQDLLRRGAMPLFPPARRNWGWSVQLPLSGSETITWPPEGWTNFKPDQKLLAWEYTAMRFHSPNSIQVPLSRGDLLDKFNFLALPGTQVPPMDTPERKARYYVYETIRKGQSSQDFIKQIRAAAAFRDTSVDHLLDILDSSRVPVRL</sequence>
<feature type="region of interest" description="Disordered" evidence="1">
    <location>
        <begin position="282"/>
        <end position="468"/>
    </location>
</feature>
<feature type="compositionally biased region" description="Polar residues" evidence="1">
    <location>
        <begin position="305"/>
        <end position="314"/>
    </location>
</feature>
<keyword evidence="4" id="KW-1185">Reference proteome</keyword>
<feature type="compositionally biased region" description="Polar residues" evidence="1">
    <location>
        <begin position="367"/>
        <end position="378"/>
    </location>
</feature>
<feature type="compositionally biased region" description="Acidic residues" evidence="1">
    <location>
        <begin position="509"/>
        <end position="520"/>
    </location>
</feature>
<feature type="domain" description="C2H2-type" evidence="2">
    <location>
        <begin position="10"/>
        <end position="32"/>
    </location>
</feature>
<name>A0AA89C822_PINIB</name>
<dbReference type="PROSITE" id="PS00028">
    <property type="entry name" value="ZINC_FINGER_C2H2_1"/>
    <property type="match status" value="1"/>
</dbReference>
<evidence type="ECO:0000313" key="4">
    <source>
        <dbReference type="Proteomes" id="UP001186944"/>
    </source>
</evidence>
<dbReference type="EMBL" id="VSWD01000005">
    <property type="protein sequence ID" value="KAK3103353.1"/>
    <property type="molecule type" value="Genomic_DNA"/>
</dbReference>
<proteinExistence type="predicted"/>
<evidence type="ECO:0000313" key="3">
    <source>
        <dbReference type="EMBL" id="KAK3103353.1"/>
    </source>
</evidence>
<dbReference type="InterPro" id="IPR013087">
    <property type="entry name" value="Znf_C2H2_type"/>
</dbReference>
<feature type="compositionally biased region" description="Polar residues" evidence="1">
    <location>
        <begin position="335"/>
        <end position="360"/>
    </location>
</feature>
<evidence type="ECO:0000259" key="2">
    <source>
        <dbReference type="PROSITE" id="PS00028"/>
    </source>
</evidence>
<organism evidence="3 4">
    <name type="scientific">Pinctada imbricata</name>
    <name type="common">Atlantic pearl-oyster</name>
    <name type="synonym">Pinctada martensii</name>
    <dbReference type="NCBI Taxonomy" id="66713"/>
    <lineage>
        <taxon>Eukaryota</taxon>
        <taxon>Metazoa</taxon>
        <taxon>Spiralia</taxon>
        <taxon>Lophotrochozoa</taxon>
        <taxon>Mollusca</taxon>
        <taxon>Bivalvia</taxon>
        <taxon>Autobranchia</taxon>
        <taxon>Pteriomorphia</taxon>
        <taxon>Pterioida</taxon>
        <taxon>Pterioidea</taxon>
        <taxon>Pteriidae</taxon>
        <taxon>Pinctada</taxon>
    </lineage>
</organism>
<feature type="compositionally biased region" description="Polar residues" evidence="1">
    <location>
        <begin position="431"/>
        <end position="452"/>
    </location>
</feature>
<feature type="region of interest" description="Disordered" evidence="1">
    <location>
        <begin position="140"/>
        <end position="179"/>
    </location>
</feature>
<gene>
    <name evidence="3" type="ORF">FSP39_018674</name>
</gene>
<feature type="compositionally biased region" description="Polar residues" evidence="1">
    <location>
        <begin position="393"/>
        <end position="410"/>
    </location>
</feature>
<dbReference type="Proteomes" id="UP001186944">
    <property type="component" value="Unassembled WGS sequence"/>
</dbReference>